<keyword evidence="10 12" id="KW-0460">Magnesium</keyword>
<feature type="binding site" evidence="12">
    <location>
        <position position="83"/>
    </location>
    <ligand>
        <name>Zn(2+)</name>
        <dbReference type="ChEBI" id="CHEBI:29105"/>
        <note>ligand shared between dimeric partners</note>
    </ligand>
</feature>
<dbReference type="GO" id="GO:0004636">
    <property type="term" value="F:phosphoribosyl-ATP diphosphatase activity"/>
    <property type="evidence" value="ECO:0007669"/>
    <property type="project" value="UniProtKB-EC"/>
</dbReference>
<evidence type="ECO:0000256" key="12">
    <source>
        <dbReference type="HAMAP-Rule" id="MF_01021"/>
    </source>
</evidence>
<keyword evidence="9 12" id="KW-0378">Hydrolase</keyword>
<evidence type="ECO:0000256" key="4">
    <source>
        <dbReference type="ARBA" id="ARBA00005204"/>
    </source>
</evidence>
<comment type="similarity">
    <text evidence="5">In the C-terminal section; belongs to the PRA-PH family.</text>
</comment>
<dbReference type="FunFam" id="3.10.20.810:FF:000001">
    <property type="entry name" value="Histidine biosynthesis bifunctional protein HisIE"/>
    <property type="match status" value="1"/>
</dbReference>
<evidence type="ECO:0000256" key="9">
    <source>
        <dbReference type="ARBA" id="ARBA00022801"/>
    </source>
</evidence>
<evidence type="ECO:0000259" key="13">
    <source>
        <dbReference type="Pfam" id="PF01502"/>
    </source>
</evidence>
<comment type="similarity">
    <text evidence="6">In the N-terminal section; belongs to the PRA-CH family.</text>
</comment>
<evidence type="ECO:0000313" key="15">
    <source>
        <dbReference type="Proteomes" id="UP000185612"/>
    </source>
</evidence>
<evidence type="ECO:0000256" key="8">
    <source>
        <dbReference type="ARBA" id="ARBA00022605"/>
    </source>
</evidence>
<dbReference type="PANTHER" id="PTHR42945">
    <property type="entry name" value="HISTIDINE BIOSYNTHESIS BIFUNCTIONAL PROTEIN"/>
    <property type="match status" value="1"/>
</dbReference>
<reference evidence="15" key="1">
    <citation type="submission" date="2016-12" db="EMBL/GenBank/DDBJ databases">
        <authorList>
            <person name="Meng X."/>
        </authorList>
    </citation>
    <scope>NUCLEOTIDE SEQUENCE [LARGE SCALE GENOMIC DNA]</scope>
    <source>
        <strain evidence="15">DSM 20732</strain>
    </source>
</reference>
<comment type="cofactor">
    <cofactor evidence="12">
        <name>Zn(2+)</name>
        <dbReference type="ChEBI" id="CHEBI:29105"/>
    </cofactor>
    <text evidence="12">Binds 1 zinc ion per subunit.</text>
</comment>
<dbReference type="OrthoDB" id="9795769at2"/>
<feature type="binding site" evidence="12">
    <location>
        <position position="106"/>
    </location>
    <ligand>
        <name>Zn(2+)</name>
        <dbReference type="ChEBI" id="CHEBI:29105"/>
        <note>ligand shared between dimeric partners</note>
    </ligand>
</feature>
<dbReference type="AlphaFoldDB" id="A0A1Q5PXZ3"/>
<keyword evidence="12" id="KW-0862">Zinc</keyword>
<feature type="domain" description="Phosphoribosyl-AMP cyclohydrolase" evidence="13">
    <location>
        <begin position="35"/>
        <end position="108"/>
    </location>
</feature>
<comment type="caution">
    <text evidence="14">The sequence shown here is derived from an EMBL/GenBank/DDBJ whole genome shotgun (WGS) entry which is preliminary data.</text>
</comment>
<dbReference type="GO" id="GO:0000287">
    <property type="term" value="F:magnesium ion binding"/>
    <property type="evidence" value="ECO:0007669"/>
    <property type="project" value="UniProtKB-UniRule"/>
</dbReference>
<dbReference type="Proteomes" id="UP000185612">
    <property type="component" value="Unassembled WGS sequence"/>
</dbReference>
<dbReference type="PANTHER" id="PTHR42945:SF1">
    <property type="entry name" value="HISTIDINE BIOSYNTHESIS BIFUNCTIONAL PROTEIN HIS7"/>
    <property type="match status" value="1"/>
</dbReference>
<evidence type="ECO:0000256" key="5">
    <source>
        <dbReference type="ARBA" id="ARBA00007731"/>
    </source>
</evidence>
<evidence type="ECO:0000256" key="2">
    <source>
        <dbReference type="ARBA" id="ARBA00001460"/>
    </source>
</evidence>
<keyword evidence="15" id="KW-1185">Reference proteome</keyword>
<comment type="pathway">
    <text evidence="3 12">Amino-acid biosynthesis; L-histidine biosynthesis; L-histidine from 5-phospho-alpha-D-ribose 1-diphosphate: step 3/9.</text>
</comment>
<evidence type="ECO:0000256" key="6">
    <source>
        <dbReference type="ARBA" id="ARBA00008299"/>
    </source>
</evidence>
<comment type="pathway">
    <text evidence="4">Amino-acid biosynthesis; L-histidine biosynthesis; L-histidine from 5-phospho-alpha-D-ribose 1-diphosphate: step 2/9.</text>
</comment>
<comment type="cofactor">
    <cofactor evidence="12">
        <name>Mg(2+)</name>
        <dbReference type="ChEBI" id="CHEBI:18420"/>
    </cofactor>
    <text evidence="12">Binds 1 Mg(2+) ion per subunit.</text>
</comment>
<feature type="binding site" evidence="12">
    <location>
        <position position="86"/>
    </location>
    <ligand>
        <name>Mg(2+)</name>
        <dbReference type="ChEBI" id="CHEBI:18420"/>
    </ligand>
</feature>
<dbReference type="SUPFAM" id="SSF141734">
    <property type="entry name" value="HisI-like"/>
    <property type="match status" value="1"/>
</dbReference>
<name>A0A1Q5PXZ3_9ACTO</name>
<feature type="binding site" evidence="12">
    <location>
        <position position="99"/>
    </location>
    <ligand>
        <name>Zn(2+)</name>
        <dbReference type="ChEBI" id="CHEBI:29105"/>
        <note>ligand shared between dimeric partners</note>
    </ligand>
</feature>
<comment type="subunit">
    <text evidence="12">Homodimer.</text>
</comment>
<evidence type="ECO:0000256" key="10">
    <source>
        <dbReference type="ARBA" id="ARBA00022842"/>
    </source>
</evidence>
<comment type="catalytic activity">
    <reaction evidence="2">
        <text>1-(5-phospho-beta-D-ribosyl)-ATP + H2O = 1-(5-phospho-beta-D-ribosyl)-5'-AMP + diphosphate + H(+)</text>
        <dbReference type="Rhea" id="RHEA:22828"/>
        <dbReference type="ChEBI" id="CHEBI:15377"/>
        <dbReference type="ChEBI" id="CHEBI:15378"/>
        <dbReference type="ChEBI" id="CHEBI:33019"/>
        <dbReference type="ChEBI" id="CHEBI:59457"/>
        <dbReference type="ChEBI" id="CHEBI:73183"/>
        <dbReference type="EC" id="3.6.1.31"/>
    </reaction>
</comment>
<gene>
    <name evidence="12" type="primary">hisI</name>
    <name evidence="14" type="ORF">BSZ40_02200</name>
</gene>
<comment type="function">
    <text evidence="12">Catalyzes the hydrolysis of the adenine ring of phosphoribosyl-AMP.</text>
</comment>
<evidence type="ECO:0000256" key="11">
    <source>
        <dbReference type="ARBA" id="ARBA00023102"/>
    </source>
</evidence>
<dbReference type="NCBIfam" id="NF000768">
    <property type="entry name" value="PRK00051.1"/>
    <property type="match status" value="1"/>
</dbReference>
<dbReference type="GO" id="GO:0008270">
    <property type="term" value="F:zinc ion binding"/>
    <property type="evidence" value="ECO:0007669"/>
    <property type="project" value="UniProtKB-UniRule"/>
</dbReference>
<dbReference type="HAMAP" id="MF_01021">
    <property type="entry name" value="HisI"/>
    <property type="match status" value="1"/>
</dbReference>
<dbReference type="FunCoup" id="A0A1Q5PXZ3">
    <property type="interactions" value="85"/>
</dbReference>
<proteinExistence type="inferred from homology"/>
<feature type="binding site" evidence="12">
    <location>
        <position position="82"/>
    </location>
    <ligand>
        <name>Mg(2+)</name>
        <dbReference type="ChEBI" id="CHEBI:18420"/>
    </ligand>
</feature>
<dbReference type="RefSeq" id="WP_073822896.1">
    <property type="nucleotide sequence ID" value="NZ_JAUNKL010000021.1"/>
</dbReference>
<dbReference type="Gene3D" id="3.10.20.810">
    <property type="entry name" value="Phosphoribosyl-AMP cyclohydrolase"/>
    <property type="match status" value="1"/>
</dbReference>
<evidence type="ECO:0000256" key="7">
    <source>
        <dbReference type="ARBA" id="ARBA00022490"/>
    </source>
</evidence>
<organism evidence="14 15">
    <name type="scientific">Buchananella hordeovulneris</name>
    <dbReference type="NCBI Taxonomy" id="52770"/>
    <lineage>
        <taxon>Bacteria</taxon>
        <taxon>Bacillati</taxon>
        <taxon>Actinomycetota</taxon>
        <taxon>Actinomycetes</taxon>
        <taxon>Actinomycetales</taxon>
        <taxon>Actinomycetaceae</taxon>
        <taxon>Buchananella</taxon>
    </lineage>
</organism>
<accession>A0A1Q5PXZ3</accession>
<evidence type="ECO:0000256" key="1">
    <source>
        <dbReference type="ARBA" id="ARBA00000024"/>
    </source>
</evidence>
<evidence type="ECO:0000313" key="14">
    <source>
        <dbReference type="EMBL" id="OKL52319.1"/>
    </source>
</evidence>
<dbReference type="EC" id="3.5.4.19" evidence="12"/>
<dbReference type="EMBL" id="MQVS01000002">
    <property type="protein sequence ID" value="OKL52319.1"/>
    <property type="molecule type" value="Genomic_DNA"/>
</dbReference>
<dbReference type="Pfam" id="PF01502">
    <property type="entry name" value="PRA-CH"/>
    <property type="match status" value="1"/>
</dbReference>
<keyword evidence="7 12" id="KW-0963">Cytoplasm</keyword>
<dbReference type="InterPro" id="IPR038019">
    <property type="entry name" value="PRib_AMP_CycHydrolase_sf"/>
</dbReference>
<dbReference type="GO" id="GO:0005737">
    <property type="term" value="C:cytoplasm"/>
    <property type="evidence" value="ECO:0007669"/>
    <property type="project" value="UniProtKB-SubCell"/>
</dbReference>
<comment type="subcellular location">
    <subcellularLocation>
        <location evidence="12">Cytoplasm</location>
    </subcellularLocation>
</comment>
<keyword evidence="12" id="KW-0479">Metal-binding</keyword>
<sequence length="122" mass="13694">MSDHLPAQLRQRLRFNADNLLPAIVQDAESGQVLMLAWMDETALARTLRTGRVWFWSRSRQTYWRKGDTSGHIQQVVDVQVDCDGDTVLVRARQVGAACHTGTRSCFTAGGFLSLTTGEEER</sequence>
<dbReference type="GO" id="GO:0004635">
    <property type="term" value="F:phosphoribosyl-AMP cyclohydrolase activity"/>
    <property type="evidence" value="ECO:0007669"/>
    <property type="project" value="UniProtKB-UniRule"/>
</dbReference>
<protein>
    <recommendedName>
        <fullName evidence="12">Phosphoribosyl-AMP cyclohydrolase</fullName>
        <shortName evidence="12">PRA-CH</shortName>
        <ecNumber evidence="12">3.5.4.19</ecNumber>
    </recommendedName>
</protein>
<dbReference type="UniPathway" id="UPA00031">
    <property type="reaction ID" value="UER00008"/>
</dbReference>
<dbReference type="InterPro" id="IPR002496">
    <property type="entry name" value="PRib_AMP_CycHydrolase_dom"/>
</dbReference>
<evidence type="ECO:0000256" key="3">
    <source>
        <dbReference type="ARBA" id="ARBA00005169"/>
    </source>
</evidence>
<comment type="catalytic activity">
    <reaction evidence="1 12">
        <text>1-(5-phospho-beta-D-ribosyl)-5'-AMP + H2O = 1-(5-phospho-beta-D-ribosyl)-5-[(5-phospho-beta-D-ribosylamino)methylideneamino]imidazole-4-carboxamide</text>
        <dbReference type="Rhea" id="RHEA:20049"/>
        <dbReference type="ChEBI" id="CHEBI:15377"/>
        <dbReference type="ChEBI" id="CHEBI:58435"/>
        <dbReference type="ChEBI" id="CHEBI:59457"/>
        <dbReference type="EC" id="3.5.4.19"/>
    </reaction>
</comment>
<dbReference type="STRING" id="52770.BSZ40_02200"/>
<dbReference type="InterPro" id="IPR026660">
    <property type="entry name" value="PRA-CH"/>
</dbReference>
<keyword evidence="11 12" id="KW-0368">Histidine biosynthesis</keyword>
<keyword evidence="8 12" id="KW-0028">Amino-acid biosynthesis</keyword>
<feature type="binding site" evidence="12">
    <location>
        <position position="84"/>
    </location>
    <ligand>
        <name>Mg(2+)</name>
        <dbReference type="ChEBI" id="CHEBI:18420"/>
    </ligand>
</feature>
<dbReference type="GO" id="GO:0000105">
    <property type="term" value="P:L-histidine biosynthetic process"/>
    <property type="evidence" value="ECO:0007669"/>
    <property type="project" value="UniProtKB-UniRule"/>
</dbReference>
<comment type="similarity">
    <text evidence="12">Belongs to the PRA-CH family.</text>
</comment>